<organism evidence="1 2">
    <name type="scientific">Corynebacterium hansenii</name>
    <dbReference type="NCBI Taxonomy" id="394964"/>
    <lineage>
        <taxon>Bacteria</taxon>
        <taxon>Bacillati</taxon>
        <taxon>Actinomycetota</taxon>
        <taxon>Actinomycetes</taxon>
        <taxon>Mycobacteriales</taxon>
        <taxon>Corynebacteriaceae</taxon>
        <taxon>Corynebacterium</taxon>
    </lineage>
</organism>
<accession>A0ABV7ZNV1</accession>
<evidence type="ECO:0000313" key="2">
    <source>
        <dbReference type="Proteomes" id="UP001595751"/>
    </source>
</evidence>
<dbReference type="RefSeq" id="WP_290288999.1">
    <property type="nucleotide sequence ID" value="NZ_CP047211.1"/>
</dbReference>
<gene>
    <name evidence="1" type="ORF">ACFORJ_06755</name>
</gene>
<comment type="caution">
    <text evidence="1">The sequence shown here is derived from an EMBL/GenBank/DDBJ whole genome shotgun (WGS) entry which is preliminary data.</text>
</comment>
<evidence type="ECO:0008006" key="3">
    <source>
        <dbReference type="Google" id="ProtNLM"/>
    </source>
</evidence>
<evidence type="ECO:0000313" key="1">
    <source>
        <dbReference type="EMBL" id="MFC3849865.1"/>
    </source>
</evidence>
<dbReference type="EMBL" id="JBHRZN010000002">
    <property type="protein sequence ID" value="MFC3849865.1"/>
    <property type="molecule type" value="Genomic_DNA"/>
</dbReference>
<proteinExistence type="predicted"/>
<name>A0ABV7ZNV1_9CORY</name>
<sequence length="339" mass="37887">MNPIRGITDADRVALSRGHRAGDLHRIRPNSFYPADQWDALDDHGKRRLRHIAAADAHTGMVLIGRSAALMHGLDVLDADGLRGDALDRAPARDVIELAHPTRRRSATIGDVRESRLTWGPGDLVRVDGRLVTGVGATVADIRLRHGFRQGLTAADSALRLGHSNIDLARAAARSRDPRAALETIAMASASADSAAESLARAQFIEAGLPAPELQTWVFDERGVLICRVDMAYRDWPVIFEVHGEEKFTGTYGDPRDRVRREWRREKELIDVGLTPVRIDWIDLMTENAVVKAREALKRGEKALARGETFRGSFVRFGERWPEGFRTRKQDFEARRRDS</sequence>
<dbReference type="Proteomes" id="UP001595751">
    <property type="component" value="Unassembled WGS sequence"/>
</dbReference>
<reference evidence="2" key="1">
    <citation type="journal article" date="2019" name="Int. J. Syst. Evol. Microbiol.">
        <title>The Global Catalogue of Microorganisms (GCM) 10K type strain sequencing project: providing services to taxonomists for standard genome sequencing and annotation.</title>
        <authorList>
            <consortium name="The Broad Institute Genomics Platform"/>
            <consortium name="The Broad Institute Genome Sequencing Center for Infectious Disease"/>
            <person name="Wu L."/>
            <person name="Ma J."/>
        </authorList>
    </citation>
    <scope>NUCLEOTIDE SEQUENCE [LARGE SCALE GENOMIC DNA]</scope>
    <source>
        <strain evidence="2">CCUG 53252</strain>
    </source>
</reference>
<protein>
    <recommendedName>
        <fullName evidence="3">DUF559 domain-containing protein</fullName>
    </recommendedName>
</protein>
<keyword evidence="2" id="KW-1185">Reference proteome</keyword>